<feature type="transmembrane region" description="Helical" evidence="7">
    <location>
        <begin position="254"/>
        <end position="271"/>
    </location>
</feature>
<name>A0A1G9UQ58_9FIRM</name>
<evidence type="ECO:0000256" key="7">
    <source>
        <dbReference type="SAM" id="Phobius"/>
    </source>
</evidence>
<dbReference type="PANTHER" id="PTHR32322:SF18">
    <property type="entry name" value="S-ADENOSYLMETHIONINE_S-ADENOSYLHOMOCYSTEINE TRANSPORTER"/>
    <property type="match status" value="1"/>
</dbReference>
<dbReference type="Proteomes" id="UP000199309">
    <property type="component" value="Unassembled WGS sequence"/>
</dbReference>
<feature type="transmembrane region" description="Helical" evidence="7">
    <location>
        <begin position="221"/>
        <end position="242"/>
    </location>
</feature>
<feature type="transmembrane region" description="Helical" evidence="7">
    <location>
        <begin position="67"/>
        <end position="85"/>
    </location>
</feature>
<accession>A0A1G9UQ58</accession>
<feature type="domain" description="EamA" evidence="8">
    <location>
        <begin position="152"/>
        <end position="294"/>
    </location>
</feature>
<keyword evidence="4 7" id="KW-0812">Transmembrane</keyword>
<evidence type="ECO:0000256" key="1">
    <source>
        <dbReference type="ARBA" id="ARBA00004651"/>
    </source>
</evidence>
<feature type="transmembrane region" description="Helical" evidence="7">
    <location>
        <begin position="150"/>
        <end position="170"/>
    </location>
</feature>
<dbReference type="Pfam" id="PF00892">
    <property type="entry name" value="EamA"/>
    <property type="match status" value="2"/>
</dbReference>
<dbReference type="InterPro" id="IPR000620">
    <property type="entry name" value="EamA_dom"/>
</dbReference>
<evidence type="ECO:0000256" key="4">
    <source>
        <dbReference type="ARBA" id="ARBA00022692"/>
    </source>
</evidence>
<comment type="similarity">
    <text evidence="2">Belongs to the EamA transporter family.</text>
</comment>
<organism evidence="9 10">
    <name type="scientific">Megasphaera paucivorans</name>
    <dbReference type="NCBI Taxonomy" id="349095"/>
    <lineage>
        <taxon>Bacteria</taxon>
        <taxon>Bacillati</taxon>
        <taxon>Bacillota</taxon>
        <taxon>Negativicutes</taxon>
        <taxon>Veillonellales</taxon>
        <taxon>Veillonellaceae</taxon>
        <taxon>Megasphaera</taxon>
    </lineage>
</organism>
<keyword evidence="10" id="KW-1185">Reference proteome</keyword>
<dbReference type="InterPro" id="IPR037185">
    <property type="entry name" value="EmrE-like"/>
</dbReference>
<dbReference type="InterPro" id="IPR050638">
    <property type="entry name" value="AA-Vitamin_Transporters"/>
</dbReference>
<evidence type="ECO:0000313" key="9">
    <source>
        <dbReference type="EMBL" id="SDM61695.1"/>
    </source>
</evidence>
<evidence type="ECO:0000256" key="5">
    <source>
        <dbReference type="ARBA" id="ARBA00022989"/>
    </source>
</evidence>
<feature type="transmembrane region" description="Helical" evidence="7">
    <location>
        <begin position="7"/>
        <end position="25"/>
    </location>
</feature>
<keyword evidence="3" id="KW-1003">Cell membrane</keyword>
<feature type="transmembrane region" description="Helical" evidence="7">
    <location>
        <begin position="277"/>
        <end position="296"/>
    </location>
</feature>
<comment type="subcellular location">
    <subcellularLocation>
        <location evidence="1">Cell membrane</location>
        <topology evidence="1">Multi-pass membrane protein</topology>
    </subcellularLocation>
</comment>
<dbReference type="Gene3D" id="1.10.3730.20">
    <property type="match status" value="1"/>
</dbReference>
<dbReference type="AlphaFoldDB" id="A0A1G9UQ58"/>
<feature type="transmembrane region" description="Helical" evidence="7">
    <location>
        <begin position="91"/>
        <end position="115"/>
    </location>
</feature>
<evidence type="ECO:0000256" key="3">
    <source>
        <dbReference type="ARBA" id="ARBA00022475"/>
    </source>
</evidence>
<dbReference type="SUPFAM" id="SSF103481">
    <property type="entry name" value="Multidrug resistance efflux transporter EmrE"/>
    <property type="match status" value="2"/>
</dbReference>
<reference evidence="9 10" key="1">
    <citation type="submission" date="2016-10" db="EMBL/GenBank/DDBJ databases">
        <authorList>
            <person name="de Groot N.N."/>
        </authorList>
    </citation>
    <scope>NUCLEOTIDE SEQUENCE [LARGE SCALE GENOMIC DNA]</scope>
    <source>
        <strain evidence="9 10">DSM 16981</strain>
    </source>
</reference>
<feature type="transmembrane region" description="Helical" evidence="7">
    <location>
        <begin position="182"/>
        <end position="201"/>
    </location>
</feature>
<evidence type="ECO:0000256" key="6">
    <source>
        <dbReference type="ARBA" id="ARBA00023136"/>
    </source>
</evidence>
<proteinExistence type="inferred from homology"/>
<gene>
    <name evidence="9" type="ORF">SAMN05660299_01208</name>
</gene>
<dbReference type="EMBL" id="FNHQ01000010">
    <property type="protein sequence ID" value="SDM61695.1"/>
    <property type="molecule type" value="Genomic_DNA"/>
</dbReference>
<dbReference type="RefSeq" id="WP_091649337.1">
    <property type="nucleotide sequence ID" value="NZ_FNHQ01000010.1"/>
</dbReference>
<protein>
    <submittedName>
        <fullName evidence="9">Permease of the drug/metabolite transporter (DMT) superfamily</fullName>
    </submittedName>
</protein>
<dbReference type="PANTHER" id="PTHR32322">
    <property type="entry name" value="INNER MEMBRANE TRANSPORTER"/>
    <property type="match status" value="1"/>
</dbReference>
<keyword evidence="5 7" id="KW-1133">Transmembrane helix</keyword>
<evidence type="ECO:0000256" key="2">
    <source>
        <dbReference type="ARBA" id="ARBA00007362"/>
    </source>
</evidence>
<dbReference type="GO" id="GO:0005886">
    <property type="term" value="C:plasma membrane"/>
    <property type="evidence" value="ECO:0007669"/>
    <property type="project" value="UniProtKB-SubCell"/>
</dbReference>
<sequence>MKDTTKGYYAITLQSSIIGLSYMFVKIALQSTHPMDLLAHRFTIAAIAILIFRICKSNTISIKWRDVLNILPLSIMYPFLFFLFQTLGLNIVSSTAAGIIYAITPILTLIIANIVLGESISPKQKALMSLSICGVVFINIMSGQDTENSMYIGFLYIFLSAVSAALCTVFTRKLSNHYSTFILTYIMTLLGCISFNILSIIRHLLEGTITAYFAPFTNLSFVFPILYLGIASSLLTSLLSTYSLGKLEASTVGQFNNLSTVISILAGVLYLKELLYGYQYIGITAILIGTIGFSYLNQRKKI</sequence>
<dbReference type="STRING" id="349095.SAMN05660299_01208"/>
<evidence type="ECO:0000259" key="8">
    <source>
        <dbReference type="Pfam" id="PF00892"/>
    </source>
</evidence>
<keyword evidence="6 7" id="KW-0472">Membrane</keyword>
<feature type="transmembrane region" description="Helical" evidence="7">
    <location>
        <begin position="37"/>
        <end position="55"/>
    </location>
</feature>
<dbReference type="OrthoDB" id="37139at2"/>
<feature type="domain" description="EamA" evidence="8">
    <location>
        <begin position="6"/>
        <end position="139"/>
    </location>
</feature>
<feature type="transmembrane region" description="Helical" evidence="7">
    <location>
        <begin position="127"/>
        <end position="144"/>
    </location>
</feature>
<evidence type="ECO:0000313" key="10">
    <source>
        <dbReference type="Proteomes" id="UP000199309"/>
    </source>
</evidence>